<evidence type="ECO:0000259" key="7">
    <source>
        <dbReference type="Pfam" id="PF07732"/>
    </source>
</evidence>
<gene>
    <name evidence="8" type="ORF">EG327_007313</name>
</gene>
<evidence type="ECO:0000256" key="2">
    <source>
        <dbReference type="ARBA" id="ARBA00022723"/>
    </source>
</evidence>
<reference evidence="8 9" key="1">
    <citation type="submission" date="2019-07" db="EMBL/GenBank/DDBJ databases">
        <title>Venturia inaequalis Genome Resource.</title>
        <authorList>
            <person name="Lichtner F.J."/>
        </authorList>
    </citation>
    <scope>NUCLEOTIDE SEQUENCE [LARGE SCALE GENOMIC DNA]</scope>
    <source>
        <strain evidence="8 9">DMI_063113</strain>
    </source>
</reference>
<dbReference type="InterPro" id="IPR001117">
    <property type="entry name" value="Cu-oxidase_2nd"/>
</dbReference>
<dbReference type="InterPro" id="IPR011707">
    <property type="entry name" value="Cu-oxidase-like_N"/>
</dbReference>
<accession>A0A8H3Z2T9</accession>
<dbReference type="SUPFAM" id="SSF49503">
    <property type="entry name" value="Cupredoxins"/>
    <property type="match status" value="2"/>
</dbReference>
<evidence type="ECO:0000256" key="5">
    <source>
        <dbReference type="SAM" id="SignalP"/>
    </source>
</evidence>
<organism evidence="8 9">
    <name type="scientific">Venturia inaequalis</name>
    <name type="common">Apple scab fungus</name>
    <dbReference type="NCBI Taxonomy" id="5025"/>
    <lineage>
        <taxon>Eukaryota</taxon>
        <taxon>Fungi</taxon>
        <taxon>Dikarya</taxon>
        <taxon>Ascomycota</taxon>
        <taxon>Pezizomycotina</taxon>
        <taxon>Dothideomycetes</taxon>
        <taxon>Pleosporomycetidae</taxon>
        <taxon>Venturiales</taxon>
        <taxon>Venturiaceae</taxon>
        <taxon>Venturia</taxon>
    </lineage>
</organism>
<dbReference type="FunFam" id="2.60.40.420:FF:000021">
    <property type="entry name" value="Extracellular dihydrogeodin oxidase/laccase"/>
    <property type="match status" value="1"/>
</dbReference>
<keyword evidence="9" id="KW-1185">Reference proteome</keyword>
<feature type="domain" description="Plastocyanin-like" evidence="6">
    <location>
        <begin position="214"/>
        <end position="372"/>
    </location>
</feature>
<evidence type="ECO:0000256" key="4">
    <source>
        <dbReference type="ARBA" id="ARBA00023008"/>
    </source>
</evidence>
<evidence type="ECO:0000259" key="6">
    <source>
        <dbReference type="Pfam" id="PF00394"/>
    </source>
</evidence>
<dbReference type="InterPro" id="IPR045087">
    <property type="entry name" value="Cu-oxidase_fam"/>
</dbReference>
<evidence type="ECO:0000256" key="1">
    <source>
        <dbReference type="ARBA" id="ARBA00010609"/>
    </source>
</evidence>
<dbReference type="Pfam" id="PF00394">
    <property type="entry name" value="Cu-oxidase"/>
    <property type="match status" value="1"/>
</dbReference>
<dbReference type="Pfam" id="PF07732">
    <property type="entry name" value="Cu-oxidase_3"/>
    <property type="match status" value="1"/>
</dbReference>
<dbReference type="PANTHER" id="PTHR11709:SF145">
    <property type="entry name" value="LCC1"/>
    <property type="match status" value="1"/>
</dbReference>
<dbReference type="AlphaFoldDB" id="A0A8H3Z2T9"/>
<evidence type="ECO:0008006" key="10">
    <source>
        <dbReference type="Google" id="ProtNLM"/>
    </source>
</evidence>
<dbReference type="GO" id="GO:0005507">
    <property type="term" value="F:copper ion binding"/>
    <property type="evidence" value="ECO:0007669"/>
    <property type="project" value="InterPro"/>
</dbReference>
<keyword evidence="3" id="KW-0560">Oxidoreductase</keyword>
<comment type="caution">
    <text evidence="8">The sequence shown here is derived from an EMBL/GenBank/DDBJ whole genome shotgun (WGS) entry which is preliminary data.</text>
</comment>
<evidence type="ECO:0000313" key="9">
    <source>
        <dbReference type="Proteomes" id="UP000490939"/>
    </source>
</evidence>
<sequence>MKSHWANTWLTAALTLAHIGVLQPANAQRHVESVEWGSLNAPPFPPFLTTKKSHNAGKAPWGGLDNSLQAPERPFRTGVTRYYDFVISRAKIAPDGYVKGSILVNSQFPGPPLEANWGDEIVIKIFNNITAPAEGTSIHFHGIRNQGTPWYDGVPGVSQCPIAPGATFTYRFLADAYGTTWYHSHYAAQYTAGVFGPLIIYGPKHQPYDIDVGPIMIGDHYHSDYVDVVKNVTARTNDFNTYVPKSDNSLINGMNPFNCSLDVFGGICGSNAPTAKFRFKRGKTHRLRLINVGAAAFVKFSIDEHKLQVISNDLVPLEPYEVDFVPLSVGQRVDVLISARNNTNNALWMRSTISMNCSAARMQDARAVVLYDNANEEAIPHSVQSAAVIEANDKLTLCKNDDLKKTVPYFPVPERKFGV</sequence>
<feature type="signal peptide" evidence="5">
    <location>
        <begin position="1"/>
        <end position="27"/>
    </location>
</feature>
<name>A0A8H3Z2T9_VENIN</name>
<keyword evidence="4" id="KW-0186">Copper</keyword>
<protein>
    <recommendedName>
        <fullName evidence="10">Multicopper oxidase</fullName>
    </recommendedName>
</protein>
<evidence type="ECO:0000313" key="8">
    <source>
        <dbReference type="EMBL" id="KAE9978642.1"/>
    </source>
</evidence>
<feature type="chain" id="PRO_5034059575" description="Multicopper oxidase" evidence="5">
    <location>
        <begin position="28"/>
        <end position="419"/>
    </location>
</feature>
<keyword evidence="2" id="KW-0479">Metal-binding</keyword>
<dbReference type="InterPro" id="IPR008972">
    <property type="entry name" value="Cupredoxin"/>
</dbReference>
<dbReference type="PANTHER" id="PTHR11709">
    <property type="entry name" value="MULTI-COPPER OXIDASE"/>
    <property type="match status" value="1"/>
</dbReference>
<dbReference type="CDD" id="cd13854">
    <property type="entry name" value="CuRO_1_MaLCC_like"/>
    <property type="match status" value="1"/>
</dbReference>
<keyword evidence="5" id="KW-0732">Signal</keyword>
<dbReference type="Proteomes" id="UP000490939">
    <property type="component" value="Unassembled WGS sequence"/>
</dbReference>
<dbReference type="EMBL" id="WNWR01000436">
    <property type="protein sequence ID" value="KAE9978642.1"/>
    <property type="molecule type" value="Genomic_DNA"/>
</dbReference>
<dbReference type="Gene3D" id="2.60.40.420">
    <property type="entry name" value="Cupredoxins - blue copper proteins"/>
    <property type="match status" value="2"/>
</dbReference>
<feature type="domain" description="Plastocyanin-like" evidence="7">
    <location>
        <begin position="88"/>
        <end position="204"/>
    </location>
</feature>
<proteinExistence type="inferred from homology"/>
<evidence type="ECO:0000256" key="3">
    <source>
        <dbReference type="ARBA" id="ARBA00023002"/>
    </source>
</evidence>
<comment type="similarity">
    <text evidence="1">Belongs to the multicopper oxidase family.</text>
</comment>
<dbReference type="GO" id="GO:0016491">
    <property type="term" value="F:oxidoreductase activity"/>
    <property type="evidence" value="ECO:0007669"/>
    <property type="project" value="UniProtKB-KW"/>
</dbReference>